<accession>A0A1Q8YCN9</accession>
<reference evidence="2 3" key="1">
    <citation type="submission" date="2017-01" db="EMBL/GenBank/DDBJ databases">
        <title>Genome sequence of Rhodoferax antarcticus ANT.BR, a psychrophilic purple nonsulfur bacterium from an Antarctic microbial mat.</title>
        <authorList>
            <person name="Baker J."/>
            <person name="Riester C."/>
            <person name="Skinner B."/>
            <person name="Newell A."/>
            <person name="Swingley W."/>
            <person name="Madigan M."/>
            <person name="Jung D."/>
            <person name="Asao M."/>
            <person name="Chen M."/>
            <person name="Loughlin P."/>
            <person name="Pan H."/>
            <person name="Lin S."/>
            <person name="Li N."/>
            <person name="Shaw J."/>
            <person name="Prado M."/>
            <person name="Sherman C."/>
            <person name="Li X."/>
            <person name="Tang J."/>
            <person name="Blankenship R."/>
            <person name="Zhao T."/>
            <person name="Touchman J."/>
            <person name="Sattley M."/>
        </authorList>
    </citation>
    <scope>NUCLEOTIDE SEQUENCE [LARGE SCALE GENOMIC DNA]</scope>
    <source>
        <strain evidence="2 3">ANT.BR</strain>
    </source>
</reference>
<evidence type="ECO:0000256" key="1">
    <source>
        <dbReference type="SAM" id="Phobius"/>
    </source>
</evidence>
<dbReference type="AlphaFoldDB" id="A0A1Q8YCN9"/>
<dbReference type="Proteomes" id="UP000185911">
    <property type="component" value="Unassembled WGS sequence"/>
</dbReference>
<keyword evidence="3" id="KW-1185">Reference proteome</keyword>
<sequence>MLSLMGILAAVNHVINFFAPAIWLALLLPLCARLFLKKKAAARTITSQVALHLIVGGVALLVGMLVFGRDGKMLTYLALVLAAASTQWWLSRR</sequence>
<keyword evidence="1" id="KW-1133">Transmembrane helix</keyword>
<organism evidence="2 3">
    <name type="scientific">Rhodoferax antarcticus ANT.BR</name>
    <dbReference type="NCBI Taxonomy" id="1111071"/>
    <lineage>
        <taxon>Bacteria</taxon>
        <taxon>Pseudomonadati</taxon>
        <taxon>Pseudomonadota</taxon>
        <taxon>Betaproteobacteria</taxon>
        <taxon>Burkholderiales</taxon>
        <taxon>Comamonadaceae</taxon>
        <taxon>Rhodoferax</taxon>
    </lineage>
</organism>
<dbReference type="EMBL" id="MSYM01000013">
    <property type="protein sequence ID" value="OLP05821.1"/>
    <property type="molecule type" value="Genomic_DNA"/>
</dbReference>
<keyword evidence="1" id="KW-0472">Membrane</keyword>
<feature type="transmembrane region" description="Helical" evidence="1">
    <location>
        <begin position="49"/>
        <end position="67"/>
    </location>
</feature>
<feature type="transmembrane region" description="Helical" evidence="1">
    <location>
        <begin position="73"/>
        <end position="90"/>
    </location>
</feature>
<keyword evidence="1" id="KW-0812">Transmembrane</keyword>
<proteinExistence type="predicted"/>
<evidence type="ECO:0000313" key="3">
    <source>
        <dbReference type="Proteomes" id="UP000185911"/>
    </source>
</evidence>
<protein>
    <submittedName>
        <fullName evidence="2">Putative membrane protein</fullName>
    </submittedName>
</protein>
<dbReference type="RefSeq" id="WP_241839098.1">
    <property type="nucleotide sequence ID" value="NZ_MSYM01000013.1"/>
</dbReference>
<name>A0A1Q8YCN9_9BURK</name>
<evidence type="ECO:0000313" key="2">
    <source>
        <dbReference type="EMBL" id="OLP05821.1"/>
    </source>
</evidence>
<comment type="caution">
    <text evidence="2">The sequence shown here is derived from an EMBL/GenBank/DDBJ whole genome shotgun (WGS) entry which is preliminary data.</text>
</comment>
<gene>
    <name evidence="2" type="ORF">BLL52_2049</name>
</gene>
<feature type="transmembrane region" description="Helical" evidence="1">
    <location>
        <begin position="6"/>
        <end position="28"/>
    </location>
</feature>